<keyword evidence="8" id="KW-1015">Disulfide bond</keyword>
<dbReference type="InterPro" id="IPR013780">
    <property type="entry name" value="Glyco_hydro_b"/>
</dbReference>
<proteinExistence type="inferred from homology"/>
<evidence type="ECO:0000313" key="11">
    <source>
        <dbReference type="EMBL" id="MBP3964911.1"/>
    </source>
</evidence>
<evidence type="ECO:0000256" key="7">
    <source>
        <dbReference type="ARBA" id="ARBA00023326"/>
    </source>
</evidence>
<keyword evidence="3 8" id="KW-0378">Hydrolase</keyword>
<dbReference type="PRINTS" id="PR00740">
    <property type="entry name" value="GLHYDRLASE27"/>
</dbReference>
<comment type="catalytic activity">
    <reaction evidence="8">
        <text>Hydrolysis of terminal, non-reducing alpha-D-galactose residues in alpha-D-galactosides, including galactose oligosaccharides, galactomannans and galactolipids.</text>
        <dbReference type="EC" id="3.2.1.22"/>
    </reaction>
</comment>
<name>A0ABS5CGB0_9BACL</name>
<feature type="region of interest" description="Disordered" evidence="9">
    <location>
        <begin position="494"/>
        <end position="519"/>
    </location>
</feature>
<evidence type="ECO:0000256" key="8">
    <source>
        <dbReference type="RuleBase" id="RU361168"/>
    </source>
</evidence>
<dbReference type="EC" id="3.2.1.22" evidence="8"/>
<accession>A0ABS5CGB0</accession>
<evidence type="ECO:0000256" key="5">
    <source>
        <dbReference type="ARBA" id="ARBA00023277"/>
    </source>
</evidence>
<dbReference type="Gene3D" id="2.60.40.10">
    <property type="entry name" value="Immunoglobulins"/>
    <property type="match status" value="3"/>
</dbReference>
<evidence type="ECO:0000256" key="1">
    <source>
        <dbReference type="ARBA" id="ARBA00009743"/>
    </source>
</evidence>
<evidence type="ECO:0000313" key="12">
    <source>
        <dbReference type="Proteomes" id="UP000673394"/>
    </source>
</evidence>
<dbReference type="InterPro" id="IPR041233">
    <property type="entry name" value="Melibiase_C"/>
</dbReference>
<dbReference type="EMBL" id="JAGKSP010000008">
    <property type="protein sequence ID" value="MBP3964911.1"/>
    <property type="molecule type" value="Genomic_DNA"/>
</dbReference>
<dbReference type="SUPFAM" id="SSF51011">
    <property type="entry name" value="Glycosyl hydrolase domain"/>
    <property type="match status" value="1"/>
</dbReference>
<sequence length="1573" mass="168162">MKSNSQRRRKIWLSLLLAIIAVAQIGYVPPHANVAEAADNGLALKPYMGWSSYSMQVYDGPSGNWISEAKIKQMSDAMHEKLQAHGYNYINIDAGWNGSMDEYGRPVPSTTLYPGGFENLVKYVHANGQKLGIYMIPGISPAAINSPTPIPVYGTTDCFVNDIAVTPHTTADYWNIGYKIDFSNPCAQKYVDSVADQLVAWGVDFVKFDSVTPGSGHNDTSIDSRDDVKAWSEALSKRQIWFELSWALDHNYVDFWKKYANGWRVDWDVESYDREVGMTQWANIARLFPDAALWWRDAGPGGWNDFDSLNIGNGMTSGLTKDERQTAMTLWASSSAQLYTGDDLSNLDDYGLELLTNDEVIAVNQAGRPAHPVSMSTNQQVWYANNGDGTYTVALYNLGNKAAAVKVNWKDIGLTGAASVRDLWAHKELGHFETGFGPVALEPHASRLFKVTAQAGTSLVNNDDTGMRYTGTWTRNGGKELAGDAQDLSIAVTDSSASPIPNVTQSKDNGNDTQPSGSDLGLAAVSHSVIINDNDAAISYSNKWGYSSGRNGLSDYMNDVHYGEPDNGTEPEFNYTFNGTGIELWSEKGGSNGKLDVYVDNEAVVTVDTQGTPQAGQYAVFSKTDLAPGAHTIRVVRNNSGQYYFILDALKVTTDSLLDQPSASSFSKDVPADITVHLPYGASSLTGIKNGAAPLAANTDYSVNGSDVTIKQSYLMQQPSGQSAVLNFGFAGGDSQSISIAVTGTSLSPLSATFDLKTSAQADVTTTLTLGGGNSLTAIKNGAAALTEGTDYTIASGLVTINKSYLKQRSVGVTNLTFEFSASSPQTLAINVINSSSPGRYAMINDDNPDIKFTGSWNRSTGRPFDDYNKDVHYLETNGGFFTYTFNGTGISYITEVDKGQGDVDIYIDGAFDKTVSTYEANASNKPQQVVYSVSNLTPGIHTLKAVKKSGQFMLLDALKVRLTDLLDVSAADFDKNASAQADVSVNVLGSIGSLKEISNGAYTLINGTDYSITGNEVTIKKAYLAAQPVGTTKLTFAFNGDNANDVHVTADNEDYFQYQFKGTGVELLSPTGPEQGNMAIFIDGELKGAVSANTATRNSMTSLFSISSLTDAKHTLKVVKKSGALMLVDALKFNVSANSGPTGPVPIGNGGGYTDPGAINVVHSTLPDGTVKDEVKLSGDNAKALIDKSKAAGDKSVIISVPASKDEVSLTSITLPIETLGQLAESGLDVKLETNGVTVQIPNASLKDFKDDAYFNLVPVKAADKGKELEKRANSAMIVIAAAGGSQVTLLGHPVEIETNLQNREVTLVLPIEDATISEEQLERLGVYIEHSDGTTEFKPGKLTTVNGVRSIQFTTNKFSTFALMKIAGDAPVFAHAPYVKGYDGGLFKPNGSITRAEMATILSRAATQSDAGSSLTYTDVKSGYWAADAIAKVTRLGLMHGYADGSFKPEQPVTRAEMAAITASFAPKDQAGGAGYSDTDGHWAEAAIKTAQSAGYLKGYADGTFHPGSTLTRAEAVTVMNRVLGRGPLYGIAHSPWKDVPDNHWAAGDIEEASISHQYQPRTSGGEQAAE</sequence>
<dbReference type="InterPro" id="IPR001119">
    <property type="entry name" value="SLH_dom"/>
</dbReference>
<dbReference type="InterPro" id="IPR002241">
    <property type="entry name" value="Glyco_hydro_27"/>
</dbReference>
<dbReference type="Pfam" id="PF03442">
    <property type="entry name" value="CBM_X2"/>
    <property type="match status" value="3"/>
</dbReference>
<gene>
    <name evidence="11" type="ORF">I8J30_19490</name>
</gene>
<feature type="domain" description="SLH" evidence="10">
    <location>
        <begin position="1351"/>
        <end position="1414"/>
    </location>
</feature>
<dbReference type="InterPro" id="IPR017853">
    <property type="entry name" value="GH"/>
</dbReference>
<feature type="compositionally biased region" description="Polar residues" evidence="9">
    <location>
        <begin position="494"/>
        <end position="517"/>
    </location>
</feature>
<dbReference type="Pfam" id="PF17801">
    <property type="entry name" value="Melibiase_C"/>
    <property type="match status" value="1"/>
</dbReference>
<dbReference type="Gene3D" id="2.60.120.260">
    <property type="entry name" value="Galactose-binding domain-like"/>
    <property type="match status" value="2"/>
</dbReference>
<feature type="domain" description="SLH" evidence="10">
    <location>
        <begin position="1479"/>
        <end position="1536"/>
    </location>
</feature>
<reference evidence="11 12" key="1">
    <citation type="submission" date="2021-04" db="EMBL/GenBank/DDBJ databases">
        <title>Paenibacillus sp. DLE-14 whole genome sequence.</title>
        <authorList>
            <person name="Ham Y.J."/>
        </authorList>
    </citation>
    <scope>NUCLEOTIDE SEQUENCE [LARGE SCALE GENOMIC DNA]</scope>
    <source>
        <strain evidence="11 12">DLE-14</strain>
    </source>
</reference>
<dbReference type="InterPro" id="IPR005102">
    <property type="entry name" value="Carbo-bd_X2"/>
</dbReference>
<dbReference type="Pfam" id="PF00395">
    <property type="entry name" value="SLH"/>
    <property type="match status" value="3"/>
</dbReference>
<keyword evidence="5" id="KW-0119">Carbohydrate metabolism</keyword>
<protein>
    <recommendedName>
        <fullName evidence="8">Alpha-galactosidase</fullName>
        <ecNumber evidence="8">3.2.1.22</ecNumber>
    </recommendedName>
    <alternativeName>
        <fullName evidence="8">Melibiase</fullName>
    </alternativeName>
</protein>
<evidence type="ECO:0000256" key="6">
    <source>
        <dbReference type="ARBA" id="ARBA00023295"/>
    </source>
</evidence>
<dbReference type="InterPro" id="IPR014756">
    <property type="entry name" value="Ig_E-set"/>
</dbReference>
<evidence type="ECO:0000256" key="9">
    <source>
        <dbReference type="SAM" id="MobiDB-lite"/>
    </source>
</evidence>
<dbReference type="PANTHER" id="PTHR11452:SF75">
    <property type="entry name" value="ALPHA-GALACTOSIDASE MEL1"/>
    <property type="match status" value="1"/>
</dbReference>
<comment type="similarity">
    <text evidence="1 8">Belongs to the glycosyl hydrolase 27 family.</text>
</comment>
<dbReference type="CDD" id="cd14792">
    <property type="entry name" value="GH27"/>
    <property type="match status" value="1"/>
</dbReference>
<dbReference type="InterPro" id="IPR013785">
    <property type="entry name" value="Aldolase_TIM"/>
</dbReference>
<keyword evidence="6 8" id="KW-0326">Glycosidase</keyword>
<dbReference type="Gene3D" id="3.20.20.70">
    <property type="entry name" value="Aldolase class I"/>
    <property type="match status" value="1"/>
</dbReference>
<dbReference type="SUPFAM" id="SSF51445">
    <property type="entry name" value="(Trans)glycosidases"/>
    <property type="match status" value="1"/>
</dbReference>
<dbReference type="InterPro" id="IPR013783">
    <property type="entry name" value="Ig-like_fold"/>
</dbReference>
<organism evidence="11 12">
    <name type="scientific">Paenibacillus lignilyticus</name>
    <dbReference type="NCBI Taxonomy" id="1172615"/>
    <lineage>
        <taxon>Bacteria</taxon>
        <taxon>Bacillati</taxon>
        <taxon>Bacillota</taxon>
        <taxon>Bacilli</taxon>
        <taxon>Bacillales</taxon>
        <taxon>Paenibacillaceae</taxon>
        <taxon>Paenibacillus</taxon>
    </lineage>
</organism>
<dbReference type="Pfam" id="PF16499">
    <property type="entry name" value="Melibiase_2"/>
    <property type="match status" value="2"/>
</dbReference>
<keyword evidence="2" id="KW-0732">Signal</keyword>
<dbReference type="PROSITE" id="PS51272">
    <property type="entry name" value="SLH"/>
    <property type="match status" value="3"/>
</dbReference>
<evidence type="ECO:0000259" key="10">
    <source>
        <dbReference type="PROSITE" id="PS51272"/>
    </source>
</evidence>
<keyword evidence="4" id="KW-0136">Cellulose degradation</keyword>
<keyword evidence="12" id="KW-1185">Reference proteome</keyword>
<comment type="caution">
    <text evidence="11">The sequence shown here is derived from an EMBL/GenBank/DDBJ whole genome shotgun (WGS) entry which is preliminary data.</text>
</comment>
<evidence type="ECO:0000256" key="4">
    <source>
        <dbReference type="ARBA" id="ARBA00023001"/>
    </source>
</evidence>
<evidence type="ECO:0000256" key="3">
    <source>
        <dbReference type="ARBA" id="ARBA00022801"/>
    </source>
</evidence>
<evidence type="ECO:0000256" key="2">
    <source>
        <dbReference type="ARBA" id="ARBA00022729"/>
    </source>
</evidence>
<dbReference type="RefSeq" id="WP_210660923.1">
    <property type="nucleotide sequence ID" value="NZ_JAGKSP010000008.1"/>
</dbReference>
<feature type="domain" description="SLH" evidence="10">
    <location>
        <begin position="1415"/>
        <end position="1478"/>
    </location>
</feature>
<dbReference type="SUPFAM" id="SSF81296">
    <property type="entry name" value="E set domains"/>
    <property type="match status" value="3"/>
</dbReference>
<dbReference type="PANTHER" id="PTHR11452">
    <property type="entry name" value="ALPHA-GALACTOSIDASE/ALPHA-N-ACETYLGALACTOSAMINIDASE"/>
    <property type="match status" value="1"/>
</dbReference>
<keyword evidence="7" id="KW-0624">Polysaccharide degradation</keyword>
<dbReference type="Proteomes" id="UP000673394">
    <property type="component" value="Unassembled WGS sequence"/>
</dbReference>
<dbReference type="Gene3D" id="2.60.40.1180">
    <property type="entry name" value="Golgi alpha-mannosidase II"/>
    <property type="match status" value="1"/>
</dbReference>